<name>A0ABM1BIA6_LIMPO</name>
<dbReference type="Gene3D" id="2.60.40.790">
    <property type="match status" value="1"/>
</dbReference>
<dbReference type="PANTHER" id="PTHR22932">
    <property type="entry name" value="TELOMERASE-BINDING PROTEIN P23 HSP90 CO-CHAPERONE"/>
    <property type="match status" value="1"/>
</dbReference>
<proteinExistence type="inferred from homology"/>
<dbReference type="GeneID" id="106466815"/>
<evidence type="ECO:0000259" key="3">
    <source>
        <dbReference type="PROSITE" id="PS51203"/>
    </source>
</evidence>
<dbReference type="SUPFAM" id="SSF49764">
    <property type="entry name" value="HSP20-like chaperones"/>
    <property type="match status" value="1"/>
</dbReference>
<dbReference type="CDD" id="cd06465">
    <property type="entry name" value="p23_hB-ind1_like"/>
    <property type="match status" value="1"/>
</dbReference>
<dbReference type="PROSITE" id="PS51203">
    <property type="entry name" value="CS"/>
    <property type="match status" value="1"/>
</dbReference>
<evidence type="ECO:0000256" key="2">
    <source>
        <dbReference type="SAM" id="MobiDB-lite"/>
    </source>
</evidence>
<evidence type="ECO:0000313" key="5">
    <source>
        <dbReference type="RefSeq" id="XP_013782569.1"/>
    </source>
</evidence>
<organism evidence="4 5">
    <name type="scientific">Limulus polyphemus</name>
    <name type="common">Atlantic horseshoe crab</name>
    <dbReference type="NCBI Taxonomy" id="6850"/>
    <lineage>
        <taxon>Eukaryota</taxon>
        <taxon>Metazoa</taxon>
        <taxon>Ecdysozoa</taxon>
        <taxon>Arthropoda</taxon>
        <taxon>Chelicerata</taxon>
        <taxon>Merostomata</taxon>
        <taxon>Xiphosura</taxon>
        <taxon>Limulidae</taxon>
        <taxon>Limulus</taxon>
    </lineage>
</organism>
<feature type="domain" description="CS" evidence="3">
    <location>
        <begin position="13"/>
        <end position="102"/>
    </location>
</feature>
<evidence type="ECO:0000256" key="1">
    <source>
        <dbReference type="ARBA" id="ARBA00025733"/>
    </source>
</evidence>
<gene>
    <name evidence="5" type="primary">LOC106466815</name>
</gene>
<feature type="region of interest" description="Disordered" evidence="2">
    <location>
        <begin position="122"/>
        <end position="170"/>
    </location>
</feature>
<reference evidence="5" key="1">
    <citation type="submission" date="2025-08" db="UniProtKB">
        <authorList>
            <consortium name="RefSeq"/>
        </authorList>
    </citation>
    <scope>IDENTIFICATION</scope>
    <source>
        <tissue evidence="5">Muscle</tissue>
    </source>
</reference>
<keyword evidence="4" id="KW-1185">Reference proteome</keyword>
<comment type="similarity">
    <text evidence="1">Belongs to the p23/wos2 family.</text>
</comment>
<dbReference type="InterPro" id="IPR008978">
    <property type="entry name" value="HSP20-like_chaperone"/>
</dbReference>
<accession>A0ABM1BIA6</accession>
<dbReference type="Proteomes" id="UP000694941">
    <property type="component" value="Unplaced"/>
</dbReference>
<feature type="compositionally biased region" description="Acidic residues" evidence="2">
    <location>
        <begin position="159"/>
        <end position="170"/>
    </location>
</feature>
<dbReference type="InterPro" id="IPR007052">
    <property type="entry name" value="CS_dom"/>
</dbReference>
<dbReference type="InterPro" id="IPR045250">
    <property type="entry name" value="p23-like"/>
</dbReference>
<protein>
    <submittedName>
        <fullName evidence="5">Prostaglandin E synthase 3-like</fullName>
    </submittedName>
</protein>
<dbReference type="Pfam" id="PF04969">
    <property type="entry name" value="CS"/>
    <property type="match status" value="1"/>
</dbReference>
<evidence type="ECO:0000313" key="4">
    <source>
        <dbReference type="Proteomes" id="UP000694941"/>
    </source>
</evidence>
<dbReference type="RefSeq" id="XP_013782569.1">
    <property type="nucleotide sequence ID" value="XM_013927115.2"/>
</dbReference>
<sequence>MSTCLNANNQNEVLPPPVLWAQRKHLLYVKIALEDCKNPTIKLETDKLFFRGKGGTENKEQEVVLEFLKKIKPEESRYAVRGRGIEFILIKSEEGPYWSRLLKDDKKHHWLKVDFNKWADEDESEDELNSGTNFEEMMRQMGGLDDSGGGDLSALDKELDSDDEDLPNLE</sequence>
<dbReference type="PANTHER" id="PTHR22932:SF1">
    <property type="entry name" value="CO-CHAPERONE PROTEIN DAF-41"/>
    <property type="match status" value="1"/>
</dbReference>